<feature type="region of interest" description="Disordered" evidence="1">
    <location>
        <begin position="1"/>
        <end position="48"/>
    </location>
</feature>
<dbReference type="EMBL" id="JAGRPV010000001">
    <property type="protein sequence ID" value="MDI4645124.1"/>
    <property type="molecule type" value="Genomic_DNA"/>
</dbReference>
<gene>
    <name evidence="3" type="ORF">KB449_09145</name>
</gene>
<sequence length="196" mass="22060">MRANPLVCGQDPQRSGEPTGLGGYDLRAPPSRRSRSRASTSDRDRDAPRTLADTLESAVKLMREKAHAHIKINLDFLHLWEAGCPPLEAYRLLKVWTVNYHLKNISDIGRLDIYKPENVYSPSGDMRGTASLARGVINYGGLFDCLERDGVPHPLSLEWFGERPSQYLQAEMMWLRRQTLSAAPNNNQYGIEGARP</sequence>
<evidence type="ECO:0000259" key="2">
    <source>
        <dbReference type="Pfam" id="PF01261"/>
    </source>
</evidence>
<dbReference type="Proteomes" id="UP001161691">
    <property type="component" value="Unassembled WGS sequence"/>
</dbReference>
<dbReference type="RefSeq" id="WP_282908076.1">
    <property type="nucleotide sequence ID" value="NZ_JAGRPV010000001.1"/>
</dbReference>
<keyword evidence="4" id="KW-1185">Reference proteome</keyword>
<evidence type="ECO:0000256" key="1">
    <source>
        <dbReference type="SAM" id="MobiDB-lite"/>
    </source>
</evidence>
<protein>
    <submittedName>
        <fullName evidence="3">TIM barrel protein</fullName>
    </submittedName>
</protein>
<accession>A0ABT6TE64</accession>
<dbReference type="InterPro" id="IPR036237">
    <property type="entry name" value="Xyl_isomerase-like_sf"/>
</dbReference>
<dbReference type="InterPro" id="IPR013022">
    <property type="entry name" value="Xyl_isomerase-like_TIM-brl"/>
</dbReference>
<dbReference type="Gene3D" id="3.20.20.150">
    <property type="entry name" value="Divalent-metal-dependent TIM barrel enzymes"/>
    <property type="match status" value="1"/>
</dbReference>
<proteinExistence type="predicted"/>
<reference evidence="3" key="1">
    <citation type="submission" date="2023-04" db="EMBL/GenBank/DDBJ databases">
        <title>Comparative genomic analysis of Cohnella hashimotonis sp. nov., isolated from the International Space Station.</title>
        <authorList>
            <person name="Venkateswaran K."/>
            <person name="Simpson A."/>
        </authorList>
    </citation>
    <scope>NUCLEOTIDE SEQUENCE</scope>
    <source>
        <strain evidence="3">F6_2S_P_1</strain>
    </source>
</reference>
<organism evidence="3 4">
    <name type="scientific">Cohnella hashimotonis</name>
    <dbReference type="NCBI Taxonomy" id="2826895"/>
    <lineage>
        <taxon>Bacteria</taxon>
        <taxon>Bacillati</taxon>
        <taxon>Bacillota</taxon>
        <taxon>Bacilli</taxon>
        <taxon>Bacillales</taxon>
        <taxon>Paenibacillaceae</taxon>
        <taxon>Cohnella</taxon>
    </lineage>
</organism>
<evidence type="ECO:0000313" key="4">
    <source>
        <dbReference type="Proteomes" id="UP001161691"/>
    </source>
</evidence>
<comment type="caution">
    <text evidence="3">The sequence shown here is derived from an EMBL/GenBank/DDBJ whole genome shotgun (WGS) entry which is preliminary data.</text>
</comment>
<dbReference type="SUPFAM" id="SSF51658">
    <property type="entry name" value="Xylose isomerase-like"/>
    <property type="match status" value="1"/>
</dbReference>
<name>A0ABT6TE64_9BACL</name>
<dbReference type="Pfam" id="PF01261">
    <property type="entry name" value="AP_endonuc_2"/>
    <property type="match status" value="1"/>
</dbReference>
<evidence type="ECO:0000313" key="3">
    <source>
        <dbReference type="EMBL" id="MDI4645124.1"/>
    </source>
</evidence>
<feature type="domain" description="Xylose isomerase-like TIM barrel" evidence="2">
    <location>
        <begin position="53"/>
        <end position="177"/>
    </location>
</feature>